<organism evidence="1">
    <name type="scientific">Hexamita inflata</name>
    <dbReference type="NCBI Taxonomy" id="28002"/>
    <lineage>
        <taxon>Eukaryota</taxon>
        <taxon>Metamonada</taxon>
        <taxon>Diplomonadida</taxon>
        <taxon>Hexamitidae</taxon>
        <taxon>Hexamitinae</taxon>
        <taxon>Hexamita</taxon>
    </lineage>
</organism>
<keyword evidence="5" id="KW-1185">Reference proteome</keyword>
<dbReference type="Proteomes" id="UP001642409">
    <property type="component" value="Unassembled WGS sequence"/>
</dbReference>
<proteinExistence type="predicted"/>
<accession>A0AA86TI29</accession>
<reference evidence="3 5" key="2">
    <citation type="submission" date="2024-07" db="EMBL/GenBank/DDBJ databases">
        <authorList>
            <person name="Akdeniz Z."/>
        </authorList>
    </citation>
    <scope>NUCLEOTIDE SEQUENCE [LARGE SCALE GENOMIC DNA]</scope>
</reference>
<dbReference type="EMBL" id="CAXDID020000175">
    <property type="protein sequence ID" value="CAL6048406.1"/>
    <property type="molecule type" value="Genomic_DNA"/>
</dbReference>
<evidence type="ECO:0000313" key="4">
    <source>
        <dbReference type="EMBL" id="CAL6085929.1"/>
    </source>
</evidence>
<evidence type="ECO:0000313" key="1">
    <source>
        <dbReference type="EMBL" id="CAI9917876.1"/>
    </source>
</evidence>
<gene>
    <name evidence="2" type="ORF">HINF_LOCUS28894</name>
    <name evidence="3" type="ORF">HINF_LOCUS42675</name>
    <name evidence="1" type="ORF">HINF_LOCUS5521</name>
    <name evidence="4" type="ORF">HINF_LOCUS62916</name>
</gene>
<sequence>MITKSIPDIKLGDDFKTFLSQVKLRDEMNQSIAQFIQVPEKFQDNSIDEMFQMTENLYNTYTQVLTDYNLNSHIRDLLKRQLLQVKGQIDDLERKLYGDIIPPITAVMNRQKKYPRVVCVEKIEEFDLDMKLDIKMVQ</sequence>
<evidence type="ECO:0000313" key="3">
    <source>
        <dbReference type="EMBL" id="CAL6048406.1"/>
    </source>
</evidence>
<reference evidence="1" key="1">
    <citation type="submission" date="2023-06" db="EMBL/GenBank/DDBJ databases">
        <authorList>
            <person name="Kurt Z."/>
        </authorList>
    </citation>
    <scope>NUCLEOTIDE SEQUENCE</scope>
</reference>
<dbReference type="EMBL" id="CAXDID020000389">
    <property type="protein sequence ID" value="CAL6085929.1"/>
    <property type="molecule type" value="Genomic_DNA"/>
</dbReference>
<dbReference type="AlphaFoldDB" id="A0AA86TI29"/>
<name>A0AA86TI29_9EUKA</name>
<dbReference type="EMBL" id="CATOUU010000688">
    <property type="protein sequence ID" value="CAI9941249.1"/>
    <property type="molecule type" value="Genomic_DNA"/>
</dbReference>
<comment type="caution">
    <text evidence="1">The sequence shown here is derived from an EMBL/GenBank/DDBJ whole genome shotgun (WGS) entry which is preliminary data.</text>
</comment>
<dbReference type="EMBL" id="CATOUU010000143">
    <property type="protein sequence ID" value="CAI9917876.1"/>
    <property type="molecule type" value="Genomic_DNA"/>
</dbReference>
<protein>
    <submittedName>
        <fullName evidence="3">Hypothetical_protein</fullName>
    </submittedName>
</protein>
<evidence type="ECO:0000313" key="5">
    <source>
        <dbReference type="Proteomes" id="UP001642409"/>
    </source>
</evidence>
<evidence type="ECO:0000313" key="2">
    <source>
        <dbReference type="EMBL" id="CAI9941249.1"/>
    </source>
</evidence>